<dbReference type="Proteomes" id="UP000283509">
    <property type="component" value="Unassembled WGS sequence"/>
</dbReference>
<dbReference type="EMBL" id="QCYY01000175">
    <property type="protein sequence ID" value="ROT85823.1"/>
    <property type="molecule type" value="Genomic_DNA"/>
</dbReference>
<evidence type="ECO:0000256" key="1">
    <source>
        <dbReference type="ARBA" id="ARBA00004173"/>
    </source>
</evidence>
<dbReference type="FunFam" id="3.30.830.10:FF:000021">
    <property type="entry name" value="Cytochrome b-c1 complex subunit 2"/>
    <property type="match status" value="1"/>
</dbReference>
<feature type="domain" description="Peptidase M16 C-terminal" evidence="5">
    <location>
        <begin position="305"/>
        <end position="375"/>
    </location>
</feature>
<dbReference type="Gene3D" id="3.30.830.10">
    <property type="entry name" value="Metalloenzyme, LuxS/M16 peptidase-like"/>
    <property type="match status" value="2"/>
</dbReference>
<proteinExistence type="predicted"/>
<evidence type="ECO:0000256" key="2">
    <source>
        <dbReference type="ARBA" id="ARBA00022946"/>
    </source>
</evidence>
<dbReference type="OrthoDB" id="6369905at2759"/>
<evidence type="ECO:0000256" key="3">
    <source>
        <dbReference type="ARBA" id="ARBA00023128"/>
    </source>
</evidence>
<reference evidence="6 7" key="1">
    <citation type="submission" date="2018-04" db="EMBL/GenBank/DDBJ databases">
        <authorList>
            <person name="Zhang X."/>
            <person name="Yuan J."/>
            <person name="Li F."/>
            <person name="Xiang J."/>
        </authorList>
    </citation>
    <scope>NUCLEOTIDE SEQUENCE [LARGE SCALE GENOMIC DNA]</scope>
    <source>
        <tissue evidence="6">Muscle</tissue>
    </source>
</reference>
<dbReference type="Pfam" id="PF05193">
    <property type="entry name" value="Peptidase_M16_C"/>
    <property type="match status" value="1"/>
</dbReference>
<dbReference type="FunFam" id="3.30.830.10:FF:000039">
    <property type="entry name" value="Ubiquinol-cytochrome c reductase core subunit 2"/>
    <property type="match status" value="1"/>
</dbReference>
<name>A0A3R7MMN9_PENVA</name>
<dbReference type="GO" id="GO:0046872">
    <property type="term" value="F:metal ion binding"/>
    <property type="evidence" value="ECO:0007669"/>
    <property type="project" value="InterPro"/>
</dbReference>
<dbReference type="SUPFAM" id="SSF63411">
    <property type="entry name" value="LuxS/MPP-like metallohydrolase"/>
    <property type="match status" value="2"/>
</dbReference>
<dbReference type="GO" id="GO:0016020">
    <property type="term" value="C:membrane"/>
    <property type="evidence" value="ECO:0007669"/>
    <property type="project" value="UniProtKB-ARBA"/>
</dbReference>
<comment type="subcellular location">
    <subcellularLocation>
        <location evidence="1">Mitochondrion</location>
    </subcellularLocation>
</comment>
<reference evidence="6 7" key="2">
    <citation type="submission" date="2019-01" db="EMBL/GenBank/DDBJ databases">
        <title>The decoding of complex shrimp genome reveals the adaptation for benthos swimmer, frequently molting mechanism and breeding impact on genome.</title>
        <authorList>
            <person name="Sun Y."/>
            <person name="Gao Y."/>
            <person name="Yu Y."/>
        </authorList>
    </citation>
    <scope>NUCLEOTIDE SEQUENCE [LARGE SCALE GENOMIC DNA]</scope>
    <source>
        <tissue evidence="6">Muscle</tissue>
    </source>
</reference>
<dbReference type="AlphaFoldDB" id="A0A3R7MMN9"/>
<organism evidence="6 7">
    <name type="scientific">Penaeus vannamei</name>
    <name type="common">Whiteleg shrimp</name>
    <name type="synonym">Litopenaeus vannamei</name>
    <dbReference type="NCBI Taxonomy" id="6689"/>
    <lineage>
        <taxon>Eukaryota</taxon>
        <taxon>Metazoa</taxon>
        <taxon>Ecdysozoa</taxon>
        <taxon>Arthropoda</taxon>
        <taxon>Crustacea</taxon>
        <taxon>Multicrustacea</taxon>
        <taxon>Malacostraca</taxon>
        <taxon>Eumalacostraca</taxon>
        <taxon>Eucarida</taxon>
        <taxon>Decapoda</taxon>
        <taxon>Dendrobranchiata</taxon>
        <taxon>Penaeoidea</taxon>
        <taxon>Penaeidae</taxon>
        <taxon>Penaeus</taxon>
    </lineage>
</organism>
<dbReference type="InterPro" id="IPR007863">
    <property type="entry name" value="Peptidase_M16_C"/>
</dbReference>
<keyword evidence="7" id="KW-1185">Reference proteome</keyword>
<dbReference type="InterPro" id="IPR011765">
    <property type="entry name" value="Pept_M16_N"/>
</dbReference>
<evidence type="ECO:0000259" key="5">
    <source>
        <dbReference type="Pfam" id="PF05193"/>
    </source>
</evidence>
<evidence type="ECO:0000313" key="6">
    <source>
        <dbReference type="EMBL" id="ROT85823.1"/>
    </source>
</evidence>
<dbReference type="PANTHER" id="PTHR11851">
    <property type="entry name" value="METALLOPROTEASE"/>
    <property type="match status" value="1"/>
</dbReference>
<keyword evidence="3" id="KW-0496">Mitochondrion</keyword>
<evidence type="ECO:0000313" key="7">
    <source>
        <dbReference type="Proteomes" id="UP000283509"/>
    </source>
</evidence>
<gene>
    <name evidence="6" type="ORF">C7M84_005801</name>
</gene>
<keyword evidence="2" id="KW-0809">Transit peptide</keyword>
<comment type="caution">
    <text evidence="6">The sequence shown here is derived from an EMBL/GenBank/DDBJ whole genome shotgun (WGS) entry which is preliminary data.</text>
</comment>
<dbReference type="Pfam" id="PF00675">
    <property type="entry name" value="Peptidase_M16"/>
    <property type="match status" value="1"/>
</dbReference>
<dbReference type="InterPro" id="IPR050361">
    <property type="entry name" value="MPP/UQCRC_Complex"/>
</dbReference>
<dbReference type="InterPro" id="IPR011249">
    <property type="entry name" value="Metalloenz_LuxS/M16"/>
</dbReference>
<dbReference type="PANTHER" id="PTHR11851:SF226">
    <property type="entry name" value="CYTOCHROME B-C1 COMPLEX SUBUNIT 2, MITOCHONDRIAL"/>
    <property type="match status" value="1"/>
</dbReference>
<feature type="domain" description="Peptidase M16 N-terminal" evidence="4">
    <location>
        <begin position="89"/>
        <end position="232"/>
    </location>
</feature>
<dbReference type="STRING" id="6689.A0A3R7MMN9"/>
<dbReference type="GO" id="GO:0005739">
    <property type="term" value="C:mitochondrion"/>
    <property type="evidence" value="ECO:0007669"/>
    <property type="project" value="UniProtKB-SubCell"/>
</dbReference>
<accession>A0A3R7MMN9</accession>
<sequence>MRRTSLCASRCSLCGVLWESRLSCSGGKGDRETSRLPQYETIMASKLAKPSLLKNVVNRGYAAQAAAQQSYNLPTQDVKVTTLPTGAVVASLENNAPVSRVAVLFKAGSRYETAPNKGAAHVLRTSVGLGTKDVSAFAITRNIQQAGGSLTAESGREHVMYSLDMTRNNLDSSLEVLASVATQPSFKPWELADNLKRIKIELAMRDPSTLALELLHGAAFRNSGLGNSIFVPDYQLGKLSQGVMGDFVASTHLASRMAVVGLGVDHEGLVSYAKSLGVGSGDGVPTVGAYGTQQILGIGPSTKYGGNASSVLAKAVASSGGLGSASAININYSDSGLFGYFIMADSASVDKVIDAVHSAVKGLKVTEADVARGKKMAKAAIHMATESGAEHLEDMGLQALLTGTYANPSAAAAAIDGVTASSVQSAVSKVMGGKLSMGAIGSLSAVPYIDQL</sequence>
<protein>
    <submittedName>
        <fullName evidence="6">Putative cytochrome b-c1 complex subunit 2, mitochondrial</fullName>
    </submittedName>
</protein>
<evidence type="ECO:0000259" key="4">
    <source>
        <dbReference type="Pfam" id="PF00675"/>
    </source>
</evidence>